<dbReference type="InterPro" id="IPR003339">
    <property type="entry name" value="ABC/ECF_trnsptr_transmembrane"/>
</dbReference>
<keyword evidence="5 6" id="KW-0472">Membrane</keyword>
<dbReference type="PATRIC" id="fig|162209.4.peg.214"/>
<dbReference type="PANTHER" id="PTHR43723:SF1">
    <property type="entry name" value="COBALT TRANSPORT PROTEIN CBIQ"/>
    <property type="match status" value="1"/>
</dbReference>
<keyword evidence="8" id="KW-1185">Reference proteome</keyword>
<dbReference type="STRING" id="162209.IJ22_02100"/>
<feature type="transmembrane region" description="Helical" evidence="6">
    <location>
        <begin position="119"/>
        <end position="137"/>
    </location>
</feature>
<dbReference type="EMBL" id="CP013652">
    <property type="protein sequence ID" value="ALS20600.1"/>
    <property type="molecule type" value="Genomic_DNA"/>
</dbReference>
<dbReference type="KEGG" id="pnp:IJ22_02100"/>
<evidence type="ECO:0000256" key="1">
    <source>
        <dbReference type="ARBA" id="ARBA00004651"/>
    </source>
</evidence>
<sequence length="265" mass="30110">MIKLIDTFSYTNRLRSVSPMWKSGFAAVLMVLSYLSHPVTQMMIVGWLFVWITLYARIPVKAYSLLIGASCLFYAASLPAIVIEFTSAGPVSPDGMILFTFARWTSYVTEAGIYEAGSLLARIIACLSCLAFVMLTTPMSELFQVMKKWRVPSLVLELMMIMYRFLFVLSDTAQQMYTAQRARGGQTGFYRRLNDTAILIVRLFGKSMHRYQGLSQGLVTRGFADSIQMAPVQATPLPFRYIWESRIGVILLLLIELWLRWGEML</sequence>
<keyword evidence="3 6" id="KW-0812">Transmembrane</keyword>
<evidence type="ECO:0000256" key="4">
    <source>
        <dbReference type="ARBA" id="ARBA00022989"/>
    </source>
</evidence>
<organism evidence="7 8">
    <name type="scientific">Paenibacillus naphthalenovorans</name>
    <dbReference type="NCBI Taxonomy" id="162209"/>
    <lineage>
        <taxon>Bacteria</taxon>
        <taxon>Bacillati</taxon>
        <taxon>Bacillota</taxon>
        <taxon>Bacilli</taxon>
        <taxon>Bacillales</taxon>
        <taxon>Paenibacillaceae</taxon>
        <taxon>Paenibacillus</taxon>
    </lineage>
</organism>
<dbReference type="PANTHER" id="PTHR43723">
    <property type="entry name" value="COBALT TRANSPORT PROTEIN CBIQ"/>
    <property type="match status" value="1"/>
</dbReference>
<dbReference type="AlphaFoldDB" id="A0A0U2U2Q7"/>
<feature type="transmembrane region" description="Helical" evidence="6">
    <location>
        <begin position="149"/>
        <end position="167"/>
    </location>
</feature>
<gene>
    <name evidence="7" type="ORF">IJ22_02100</name>
</gene>
<dbReference type="OrthoDB" id="9815246at2"/>
<comment type="subcellular location">
    <subcellularLocation>
        <location evidence="1">Cell membrane</location>
        <topology evidence="1">Multi-pass membrane protein</topology>
    </subcellularLocation>
</comment>
<evidence type="ECO:0000313" key="7">
    <source>
        <dbReference type="EMBL" id="ALS20600.1"/>
    </source>
</evidence>
<proteinExistence type="predicted"/>
<evidence type="ECO:0000256" key="5">
    <source>
        <dbReference type="ARBA" id="ARBA00023136"/>
    </source>
</evidence>
<dbReference type="Pfam" id="PF02361">
    <property type="entry name" value="CbiQ"/>
    <property type="match status" value="1"/>
</dbReference>
<dbReference type="NCBIfam" id="TIGR02454">
    <property type="entry name" value="ECF_T_CbiQ"/>
    <property type="match status" value="1"/>
</dbReference>
<name>A0A0U2U2Q7_9BACL</name>
<feature type="transmembrane region" description="Helical" evidence="6">
    <location>
        <begin position="25"/>
        <end position="50"/>
    </location>
</feature>
<evidence type="ECO:0000256" key="2">
    <source>
        <dbReference type="ARBA" id="ARBA00022475"/>
    </source>
</evidence>
<dbReference type="InterPro" id="IPR052770">
    <property type="entry name" value="Cobalt_transport_CbiQ"/>
</dbReference>
<dbReference type="GO" id="GO:0043190">
    <property type="term" value="C:ATP-binding cassette (ABC) transporter complex"/>
    <property type="evidence" value="ECO:0007669"/>
    <property type="project" value="InterPro"/>
</dbReference>
<dbReference type="InterPro" id="IPR012809">
    <property type="entry name" value="ECF_CbiQ"/>
</dbReference>
<accession>A0A0U2U2Q7</accession>
<keyword evidence="4 6" id="KW-1133">Transmembrane helix</keyword>
<dbReference type="RefSeq" id="WP_062406581.1">
    <property type="nucleotide sequence ID" value="NZ_CP013652.1"/>
</dbReference>
<dbReference type="CDD" id="cd16914">
    <property type="entry name" value="EcfT"/>
    <property type="match status" value="1"/>
</dbReference>
<evidence type="ECO:0000256" key="3">
    <source>
        <dbReference type="ARBA" id="ARBA00022692"/>
    </source>
</evidence>
<reference evidence="7 8" key="2">
    <citation type="journal article" date="2016" name="Genome Announc.">
        <title>Complete Genome Sequences of Two Interactive Moderate Thermophiles, Paenibacillus napthalenovorans 32O-Y and Paenibacillus sp. 32O-W.</title>
        <authorList>
            <person name="Butler R.R.III."/>
            <person name="Wang J."/>
            <person name="Stark B.C."/>
            <person name="Pombert J.F."/>
        </authorList>
    </citation>
    <scope>NUCLEOTIDE SEQUENCE [LARGE SCALE GENOMIC DNA]</scope>
    <source>
        <strain evidence="7 8">32O-Y</strain>
    </source>
</reference>
<dbReference type="Proteomes" id="UP000061660">
    <property type="component" value="Chromosome"/>
</dbReference>
<evidence type="ECO:0000256" key="6">
    <source>
        <dbReference type="SAM" id="Phobius"/>
    </source>
</evidence>
<evidence type="ECO:0000313" key="8">
    <source>
        <dbReference type="Proteomes" id="UP000061660"/>
    </source>
</evidence>
<feature type="transmembrane region" description="Helical" evidence="6">
    <location>
        <begin position="62"/>
        <end position="83"/>
    </location>
</feature>
<keyword evidence="2" id="KW-1003">Cell membrane</keyword>
<reference evidence="8" key="1">
    <citation type="submission" date="2015-12" db="EMBL/GenBank/DDBJ databases">
        <title>Complete genome sequences of two moderately thermophilic Paenibacillus species.</title>
        <authorList>
            <person name="Butler R.III."/>
            <person name="Wang J."/>
            <person name="Stark B.C."/>
            <person name="Pombert J.-F."/>
        </authorList>
    </citation>
    <scope>NUCLEOTIDE SEQUENCE [LARGE SCALE GENOMIC DNA]</scope>
    <source>
        <strain evidence="8">32O-Y</strain>
    </source>
</reference>
<protein>
    <submittedName>
        <fullName evidence="7">Cobalt ABC transporter permease</fullName>
    </submittedName>
</protein>
<dbReference type="GO" id="GO:0006824">
    <property type="term" value="P:cobalt ion transport"/>
    <property type="evidence" value="ECO:0007669"/>
    <property type="project" value="InterPro"/>
</dbReference>